<dbReference type="SUPFAM" id="SSF54897">
    <property type="entry name" value="Protease propeptides/inhibitors"/>
    <property type="match status" value="1"/>
</dbReference>
<dbReference type="Proteomes" id="UP000622552">
    <property type="component" value="Unassembled WGS sequence"/>
</dbReference>
<keyword evidence="2 10" id="KW-0645">Protease</keyword>
<dbReference type="SUPFAM" id="SSF52743">
    <property type="entry name" value="Subtilisin-like"/>
    <property type="match status" value="1"/>
</dbReference>
<dbReference type="InterPro" id="IPR050819">
    <property type="entry name" value="Tripeptidyl-peptidase_I"/>
</dbReference>
<dbReference type="Pfam" id="PF09286">
    <property type="entry name" value="Pro-kuma_activ"/>
    <property type="match status" value="1"/>
</dbReference>
<evidence type="ECO:0000256" key="4">
    <source>
        <dbReference type="ARBA" id="ARBA00022801"/>
    </source>
</evidence>
<protein>
    <submittedName>
        <fullName evidence="10">Subtilase family serine protease</fullName>
    </submittedName>
</protein>
<sequence length="606" mass="62099">MPMKFQRTALAGGLAAIAVLALAAPAAATPKIPVGTNLLADSTPMSVTLTLASADDQALTDYATAVSTPGSPVYGQHLTRDQLRQRFAAPADRVTRVKDWAAKNGFTSGTLDASGTRLTVTGNVRTARSAFSTAVVKTTVRGTQVRAVTARPKIPAQVARDITAVTGLSEQVSYPLNRRPAVLPAAAAAGQTCAGYWAQANNTTVPQAYPAGMQSNPICGYSYAQTRALYGLTDADRGAGQTIVVLGAFHNPNFVADAQRAATLTGAPAFKPGQLVSKIYEPSTGDKGCDPEGWLMEQALDIQSAHMIAPDATIVTVAAPDCTALESTVAKVIADPSIPTTLISNSWTTHGEPGDDQFITAFNNTLARSAALGIGQYFSSGDDGDTTALPNTKGPTASYPASSPWVTAVGGTTAGIGAGNKVVFQTGWETSVRGLSGGVWKPMSPSFLMGAGGGSSQRFDKPTWQNAIPGTKRQVPDIAALADPYTGPLMGVTINGQYIVTSMGGTSLASPIIASLVAVAQAKAGPDTVVGFLAPVLYAGAGKGLTADVGHVGAGIWTPQYSSDVPAGNYLLDADNGGQTLKTAAGWDNVTGLGTPGPKFLTDITK</sequence>
<evidence type="ECO:0000259" key="9">
    <source>
        <dbReference type="PROSITE" id="PS51695"/>
    </source>
</evidence>
<keyword evidence="7" id="KW-0865">Zymogen</keyword>
<dbReference type="PROSITE" id="PS51695">
    <property type="entry name" value="SEDOLISIN"/>
    <property type="match status" value="1"/>
</dbReference>
<dbReference type="InterPro" id="IPR015366">
    <property type="entry name" value="S53_propep"/>
</dbReference>
<dbReference type="InterPro" id="IPR030400">
    <property type="entry name" value="Sedolisin_dom"/>
</dbReference>
<dbReference type="GO" id="GO:0006508">
    <property type="term" value="P:proteolysis"/>
    <property type="evidence" value="ECO:0007669"/>
    <property type="project" value="UniProtKB-KW"/>
</dbReference>
<accession>A0A8J7GNX1</accession>
<feature type="domain" description="Peptidase S53" evidence="9">
    <location>
        <begin position="220"/>
        <end position="606"/>
    </location>
</feature>
<evidence type="ECO:0000313" key="11">
    <source>
        <dbReference type="Proteomes" id="UP000622552"/>
    </source>
</evidence>
<evidence type="ECO:0000256" key="1">
    <source>
        <dbReference type="ARBA" id="ARBA00001913"/>
    </source>
</evidence>
<keyword evidence="4" id="KW-0378">Hydrolase</keyword>
<dbReference type="EMBL" id="JADOUF010000001">
    <property type="protein sequence ID" value="MBG6140513.1"/>
    <property type="molecule type" value="Genomic_DNA"/>
</dbReference>
<feature type="chain" id="PRO_5038380264" evidence="8">
    <location>
        <begin position="24"/>
        <end position="606"/>
    </location>
</feature>
<dbReference type="InterPro" id="IPR036852">
    <property type="entry name" value="Peptidase_S8/S53_dom_sf"/>
</dbReference>
<evidence type="ECO:0000256" key="5">
    <source>
        <dbReference type="ARBA" id="ARBA00022825"/>
    </source>
</evidence>
<dbReference type="AlphaFoldDB" id="A0A8J7GNX1"/>
<comment type="cofactor">
    <cofactor evidence="1">
        <name>Ca(2+)</name>
        <dbReference type="ChEBI" id="CHEBI:29108"/>
    </cofactor>
</comment>
<feature type="signal peptide" evidence="8">
    <location>
        <begin position="1"/>
        <end position="23"/>
    </location>
</feature>
<dbReference type="SMART" id="SM00944">
    <property type="entry name" value="Pro-kuma_activ"/>
    <property type="match status" value="1"/>
</dbReference>
<evidence type="ECO:0000256" key="3">
    <source>
        <dbReference type="ARBA" id="ARBA00022723"/>
    </source>
</evidence>
<organism evidence="10 11">
    <name type="scientific">Longispora fulva</name>
    <dbReference type="NCBI Taxonomy" id="619741"/>
    <lineage>
        <taxon>Bacteria</taxon>
        <taxon>Bacillati</taxon>
        <taxon>Actinomycetota</taxon>
        <taxon>Actinomycetes</taxon>
        <taxon>Micromonosporales</taxon>
        <taxon>Micromonosporaceae</taxon>
        <taxon>Longispora</taxon>
    </lineage>
</organism>
<dbReference type="Pfam" id="PF00082">
    <property type="entry name" value="Peptidase_S8"/>
    <property type="match status" value="1"/>
</dbReference>
<keyword evidence="3" id="KW-0479">Metal-binding</keyword>
<keyword evidence="5" id="KW-0720">Serine protease</keyword>
<keyword evidence="6" id="KW-0106">Calcium</keyword>
<dbReference type="PANTHER" id="PTHR14218">
    <property type="entry name" value="PROTEASE S8 TRIPEPTIDYL PEPTIDASE I CLN2"/>
    <property type="match status" value="1"/>
</dbReference>
<evidence type="ECO:0000313" key="10">
    <source>
        <dbReference type="EMBL" id="MBG6140513.1"/>
    </source>
</evidence>
<dbReference type="CDD" id="cd04056">
    <property type="entry name" value="Peptidases_S53"/>
    <property type="match status" value="1"/>
</dbReference>
<keyword evidence="11" id="KW-1185">Reference proteome</keyword>
<evidence type="ECO:0000256" key="8">
    <source>
        <dbReference type="SAM" id="SignalP"/>
    </source>
</evidence>
<gene>
    <name evidence="10" type="ORF">IW245_006707</name>
</gene>
<dbReference type="Gene3D" id="3.40.50.200">
    <property type="entry name" value="Peptidase S8/S53 domain"/>
    <property type="match status" value="1"/>
</dbReference>
<comment type="caution">
    <text evidence="10">The sequence shown here is derived from an EMBL/GenBank/DDBJ whole genome shotgun (WGS) entry which is preliminary data.</text>
</comment>
<dbReference type="GO" id="GO:0004252">
    <property type="term" value="F:serine-type endopeptidase activity"/>
    <property type="evidence" value="ECO:0007669"/>
    <property type="project" value="InterPro"/>
</dbReference>
<proteinExistence type="predicted"/>
<evidence type="ECO:0000256" key="7">
    <source>
        <dbReference type="ARBA" id="ARBA00023145"/>
    </source>
</evidence>
<evidence type="ECO:0000256" key="6">
    <source>
        <dbReference type="ARBA" id="ARBA00022837"/>
    </source>
</evidence>
<reference evidence="10" key="1">
    <citation type="submission" date="2020-11" db="EMBL/GenBank/DDBJ databases">
        <title>Sequencing the genomes of 1000 actinobacteria strains.</title>
        <authorList>
            <person name="Klenk H.-P."/>
        </authorList>
    </citation>
    <scope>NUCLEOTIDE SEQUENCE</scope>
    <source>
        <strain evidence="10">DSM 45356</strain>
    </source>
</reference>
<evidence type="ECO:0000256" key="2">
    <source>
        <dbReference type="ARBA" id="ARBA00022670"/>
    </source>
</evidence>
<keyword evidence="8" id="KW-0732">Signal</keyword>
<dbReference type="InterPro" id="IPR000209">
    <property type="entry name" value="Peptidase_S8/S53_dom"/>
</dbReference>
<dbReference type="RefSeq" id="WP_197007050.1">
    <property type="nucleotide sequence ID" value="NZ_BONS01000005.1"/>
</dbReference>
<dbReference type="GO" id="GO:0008240">
    <property type="term" value="F:tripeptidyl-peptidase activity"/>
    <property type="evidence" value="ECO:0007669"/>
    <property type="project" value="TreeGrafter"/>
</dbReference>
<dbReference type="CDD" id="cd11377">
    <property type="entry name" value="Pro-peptidase_S53"/>
    <property type="match status" value="1"/>
</dbReference>
<dbReference type="GO" id="GO:0046872">
    <property type="term" value="F:metal ion binding"/>
    <property type="evidence" value="ECO:0007669"/>
    <property type="project" value="UniProtKB-KW"/>
</dbReference>
<name>A0A8J7GNX1_9ACTN</name>
<dbReference type="PANTHER" id="PTHR14218:SF15">
    <property type="entry name" value="TRIPEPTIDYL-PEPTIDASE 1"/>
    <property type="match status" value="1"/>
</dbReference>